<dbReference type="Proteomes" id="UP000070155">
    <property type="component" value="Unassembled WGS sequence"/>
</dbReference>
<dbReference type="GO" id="GO:0003677">
    <property type="term" value="F:DNA binding"/>
    <property type="evidence" value="ECO:0007669"/>
    <property type="project" value="InterPro"/>
</dbReference>
<keyword evidence="3" id="KW-1185">Reference proteome</keyword>
<dbReference type="Pfam" id="PF01609">
    <property type="entry name" value="DDE_Tnp_1"/>
    <property type="match status" value="1"/>
</dbReference>
<dbReference type="NCBIfam" id="NF033559">
    <property type="entry name" value="transpos_IS1634"/>
    <property type="match status" value="1"/>
</dbReference>
<dbReference type="PANTHER" id="PTHR34614:SF2">
    <property type="entry name" value="TRANSPOSASE IS4-LIKE DOMAIN-CONTAINING PROTEIN"/>
    <property type="match status" value="1"/>
</dbReference>
<dbReference type="AlphaFoldDB" id="A0A133UJ40"/>
<dbReference type="EMBL" id="LHXQ01000062">
    <property type="protein sequence ID" value="KXA94228.1"/>
    <property type="molecule type" value="Genomic_DNA"/>
</dbReference>
<dbReference type="GO" id="GO:0006313">
    <property type="term" value="P:DNA transposition"/>
    <property type="evidence" value="ECO:0007669"/>
    <property type="project" value="InterPro"/>
</dbReference>
<name>A0A133UJ40_9EURY</name>
<evidence type="ECO:0000259" key="1">
    <source>
        <dbReference type="Pfam" id="PF01609"/>
    </source>
</evidence>
<reference evidence="2 3" key="1">
    <citation type="journal article" date="2016" name="Sci. Rep.">
        <title>Metabolic traits of an uncultured archaeal lineage -MSBL1- from brine pools of the Red Sea.</title>
        <authorList>
            <person name="Mwirichia R."/>
            <person name="Alam I."/>
            <person name="Rashid M."/>
            <person name="Vinu M."/>
            <person name="Ba-Alawi W."/>
            <person name="Anthony Kamau A."/>
            <person name="Kamanda Ngugi D."/>
            <person name="Goker M."/>
            <person name="Klenk H.P."/>
            <person name="Bajic V."/>
            <person name="Stingl U."/>
        </authorList>
    </citation>
    <scope>NUCLEOTIDE SEQUENCE [LARGE SCALE GENOMIC DNA]</scope>
    <source>
        <strain evidence="2">SCGC-AAA259I07</strain>
    </source>
</reference>
<dbReference type="PANTHER" id="PTHR34614">
    <property type="match status" value="1"/>
</dbReference>
<feature type="domain" description="Transposase IS4-like" evidence="1">
    <location>
        <begin position="205"/>
        <end position="472"/>
    </location>
</feature>
<protein>
    <recommendedName>
        <fullName evidence="1">Transposase IS4-like domain-containing protein</fullName>
    </recommendedName>
</protein>
<evidence type="ECO:0000313" key="2">
    <source>
        <dbReference type="EMBL" id="KXA94228.1"/>
    </source>
</evidence>
<evidence type="ECO:0000313" key="3">
    <source>
        <dbReference type="Proteomes" id="UP000070155"/>
    </source>
</evidence>
<organism evidence="2 3">
    <name type="scientific">candidate division MSBL1 archaeon SCGC-AAA259I07</name>
    <dbReference type="NCBI Taxonomy" id="1698266"/>
    <lineage>
        <taxon>Archaea</taxon>
        <taxon>Methanobacteriati</taxon>
        <taxon>Methanobacteriota</taxon>
        <taxon>candidate division MSBL1</taxon>
    </lineage>
</organism>
<sequence length="537" mass="63079">MHLKRVTSKYKGKTYEYAQIVKSVRREDGKSSIEVVKSLGRMKSEEDWEWARSVLESMEKGEELVKLKDLKIDRQLELGAIWAADDVWRNCGIQKALMDSFAGRNTEYNLERVTFLLTVNRFYDPSSDQAAHEWINEKAFSYTTDVAKEWVYRSQKKLVEEKEVIERRILEELKATLDPSLDLVFYDLTSTYFEGVGPELAEFGYSRDGRPDRVQIVLGIVMADGIPIAHQVWPGNTTDKTTLEEAVRDLKERFDIRNVVFVADRGLISSDNLEELEDEGYDYILSTNRRKEDLAEDLLVKDVPGDDKIRTEEVHSENGRKYILCLNEERREKDLERLKEGREKCDKELWELRDWFEESQEGPGRPMTEKGVIKRAEKIIRGYKRIFDLDFDETLEWRVKDKEWKYEKAIAGKFLLVTTSDLDPTKAMEKYKELKDVERAFHELKNMLNLRPVYHSTDKGVRGHTFICILGLLLRRLMERKTDMLFEEIFEKLEPLKVNVIDHRKEEIYQRNELTPSQEKILESLNVENPPKILVTP</sequence>
<dbReference type="InterPro" id="IPR002559">
    <property type="entry name" value="Transposase_11"/>
</dbReference>
<comment type="caution">
    <text evidence="2">The sequence shown here is derived from an EMBL/GenBank/DDBJ whole genome shotgun (WGS) entry which is preliminary data.</text>
</comment>
<gene>
    <name evidence="2" type="ORF">AKJ36_03270</name>
</gene>
<dbReference type="GO" id="GO:0004803">
    <property type="term" value="F:transposase activity"/>
    <property type="evidence" value="ECO:0007669"/>
    <property type="project" value="InterPro"/>
</dbReference>
<dbReference type="InterPro" id="IPR047654">
    <property type="entry name" value="IS1634_transpos"/>
</dbReference>
<accession>A0A133UJ40</accession>
<proteinExistence type="predicted"/>